<dbReference type="AlphaFoldDB" id="A0A4R0RAN4"/>
<reference evidence="2 3" key="1">
    <citation type="submission" date="2018-11" db="EMBL/GenBank/DDBJ databases">
        <title>Genome assembly of Steccherinum ochraceum LE-BIN_3174, the white-rot fungus of the Steccherinaceae family (The Residual Polyporoid clade, Polyporales, Basidiomycota).</title>
        <authorList>
            <person name="Fedorova T.V."/>
            <person name="Glazunova O.A."/>
            <person name="Landesman E.O."/>
            <person name="Moiseenko K.V."/>
            <person name="Psurtseva N.V."/>
            <person name="Savinova O.S."/>
            <person name="Shakhova N.V."/>
            <person name="Tyazhelova T.V."/>
            <person name="Vasina D.V."/>
        </authorList>
    </citation>
    <scope>NUCLEOTIDE SEQUENCE [LARGE SCALE GENOMIC DNA]</scope>
    <source>
        <strain evidence="2 3">LE-BIN_3174</strain>
    </source>
</reference>
<feature type="compositionally biased region" description="Low complexity" evidence="1">
    <location>
        <begin position="270"/>
        <end position="288"/>
    </location>
</feature>
<name>A0A4R0RAN4_9APHY</name>
<evidence type="ECO:0000313" key="2">
    <source>
        <dbReference type="EMBL" id="TCD65010.1"/>
    </source>
</evidence>
<feature type="compositionally biased region" description="Polar residues" evidence="1">
    <location>
        <begin position="323"/>
        <end position="334"/>
    </location>
</feature>
<keyword evidence="3" id="KW-1185">Reference proteome</keyword>
<feature type="compositionally biased region" description="Low complexity" evidence="1">
    <location>
        <begin position="33"/>
        <end position="52"/>
    </location>
</feature>
<feature type="compositionally biased region" description="Low complexity" evidence="1">
    <location>
        <begin position="156"/>
        <end position="166"/>
    </location>
</feature>
<feature type="compositionally biased region" description="Low complexity" evidence="1">
    <location>
        <begin position="13"/>
        <end position="25"/>
    </location>
</feature>
<gene>
    <name evidence="2" type="ORF">EIP91_003331</name>
</gene>
<feature type="compositionally biased region" description="Low complexity" evidence="1">
    <location>
        <begin position="337"/>
        <end position="351"/>
    </location>
</feature>
<feature type="region of interest" description="Disordered" evidence="1">
    <location>
        <begin position="1"/>
        <end position="288"/>
    </location>
</feature>
<accession>A0A4R0RAN4</accession>
<sequence length="372" mass="38739">MGMAPIPGLQIEGAGPSSAALPSASFTESDLPSALFSAGSSVHSSASVSPESFTHGAARFGRPAGGLATQLSGPGIPGPSTEPVLIGPAPRGRSIGPRTRRGSVRLPSSRYADPYPRASTSGDSLDAHRLTPRPARSLPPANVPLREEDEFPITLPPLLLSRSPSPETSQAMGSGAGWRPRVRSPLGSSHGAGPSGLHLQSFSDLESPFAHQSPGLNIPPPFTLQPPPLWDDPAFSPYNPPGPSSRPGSSYRTSISHTLSRSQAPPPTPFGSGFTTTTSPTSPTALPSLTNLFHEGVAGPHSNVTLAPIRTRFDVVRQAVSPRETTLPQSSPTTRLPPRQGASAAPSGPSRSRGDDELEDWRVVHQPPPPPR</sequence>
<evidence type="ECO:0000313" key="3">
    <source>
        <dbReference type="Proteomes" id="UP000292702"/>
    </source>
</evidence>
<protein>
    <submittedName>
        <fullName evidence="2">Uncharacterized protein</fullName>
    </submittedName>
</protein>
<feature type="region of interest" description="Disordered" evidence="1">
    <location>
        <begin position="319"/>
        <end position="372"/>
    </location>
</feature>
<feature type="compositionally biased region" description="Basic and acidic residues" evidence="1">
    <location>
        <begin position="352"/>
        <end position="363"/>
    </location>
</feature>
<dbReference type="Proteomes" id="UP000292702">
    <property type="component" value="Unassembled WGS sequence"/>
</dbReference>
<dbReference type="EMBL" id="RWJN01000203">
    <property type="protein sequence ID" value="TCD65010.1"/>
    <property type="molecule type" value="Genomic_DNA"/>
</dbReference>
<comment type="caution">
    <text evidence="2">The sequence shown here is derived from an EMBL/GenBank/DDBJ whole genome shotgun (WGS) entry which is preliminary data.</text>
</comment>
<evidence type="ECO:0000256" key="1">
    <source>
        <dbReference type="SAM" id="MobiDB-lite"/>
    </source>
</evidence>
<feature type="compositionally biased region" description="Pro residues" evidence="1">
    <location>
        <begin position="217"/>
        <end position="230"/>
    </location>
</feature>
<feature type="compositionally biased region" description="Polar residues" evidence="1">
    <location>
        <begin position="253"/>
        <end position="263"/>
    </location>
</feature>
<proteinExistence type="predicted"/>
<organism evidence="2 3">
    <name type="scientific">Steccherinum ochraceum</name>
    <dbReference type="NCBI Taxonomy" id="92696"/>
    <lineage>
        <taxon>Eukaryota</taxon>
        <taxon>Fungi</taxon>
        <taxon>Dikarya</taxon>
        <taxon>Basidiomycota</taxon>
        <taxon>Agaricomycotina</taxon>
        <taxon>Agaricomycetes</taxon>
        <taxon>Polyporales</taxon>
        <taxon>Steccherinaceae</taxon>
        <taxon>Steccherinum</taxon>
    </lineage>
</organism>